<dbReference type="KEGG" id="hmi:soil367_17730"/>
<protein>
    <submittedName>
        <fullName evidence="3">PEP-CTERM sorting domain-containing protein</fullName>
    </submittedName>
</protein>
<sequence>MARNVLIDTQLKKTDLRGNSVKKLVALFLALSCGAAQASLIEYNDYTLDTDTAIVTGGGLEWLQWSETKGLSIAEVMAATSSYATDGWRLAYKSEMAALFNDWQFTDTLWDEQASSRQRLHLTSPYEARVNTLISFIGVTDPRTLLSGTYEGSSAIFQGLVDGVYGQAFVTNMPTNHNGVEYTGTAFLGNEHVFNIDYSSSIYGFALVRDLPSVSVPEPASLGLLVVGLAGIAFKHRKN</sequence>
<dbReference type="EMBL" id="CP031093">
    <property type="protein sequence ID" value="QCF27615.1"/>
    <property type="molecule type" value="Genomic_DNA"/>
</dbReference>
<dbReference type="NCBIfam" id="TIGR02595">
    <property type="entry name" value="PEP_CTERM"/>
    <property type="match status" value="1"/>
</dbReference>
<keyword evidence="1" id="KW-0732">Signal</keyword>
<keyword evidence="4" id="KW-1185">Reference proteome</keyword>
<dbReference type="Pfam" id="PF07589">
    <property type="entry name" value="PEP-CTERM"/>
    <property type="match status" value="1"/>
</dbReference>
<name>A0A4P7XL18_9ALTE</name>
<dbReference type="AlphaFoldDB" id="A0A4P7XL18"/>
<evidence type="ECO:0000259" key="2">
    <source>
        <dbReference type="Pfam" id="PF07589"/>
    </source>
</evidence>
<evidence type="ECO:0000256" key="1">
    <source>
        <dbReference type="SAM" id="SignalP"/>
    </source>
</evidence>
<feature type="domain" description="Ice-binding protein C-terminal" evidence="2">
    <location>
        <begin position="215"/>
        <end position="238"/>
    </location>
</feature>
<dbReference type="OrthoDB" id="6388044at2"/>
<feature type="chain" id="PRO_5020503627" evidence="1">
    <location>
        <begin position="39"/>
        <end position="239"/>
    </location>
</feature>
<reference evidence="3 4" key="1">
    <citation type="submission" date="2018-07" db="EMBL/GenBank/DDBJ databases">
        <title>Marsedoiliclastica nanhaica gen. nov. sp. nov., a novel marine hydrocarbonoclastic bacterium isolated from an in-situ enriched hydrocarbon-degrading consortium in deep-sea sediment.</title>
        <authorList>
            <person name="Dong C."/>
            <person name="Ma T."/>
            <person name="Liu R."/>
            <person name="Shao Z."/>
        </authorList>
    </citation>
    <scope>NUCLEOTIDE SEQUENCE [LARGE SCALE GENOMIC DNA]</scope>
    <source>
        <strain evidence="4">soil36-7</strain>
    </source>
</reference>
<evidence type="ECO:0000313" key="3">
    <source>
        <dbReference type="EMBL" id="QCF27615.1"/>
    </source>
</evidence>
<proteinExistence type="predicted"/>
<organism evidence="3 4">
    <name type="scientific">Hydrocarboniclastica marina</name>
    <dbReference type="NCBI Taxonomy" id="2259620"/>
    <lineage>
        <taxon>Bacteria</taxon>
        <taxon>Pseudomonadati</taxon>
        <taxon>Pseudomonadota</taxon>
        <taxon>Gammaproteobacteria</taxon>
        <taxon>Alteromonadales</taxon>
        <taxon>Alteromonadaceae</taxon>
        <taxon>Hydrocarboniclastica</taxon>
    </lineage>
</organism>
<evidence type="ECO:0000313" key="4">
    <source>
        <dbReference type="Proteomes" id="UP000298049"/>
    </source>
</evidence>
<feature type="signal peptide" evidence="1">
    <location>
        <begin position="1"/>
        <end position="38"/>
    </location>
</feature>
<gene>
    <name evidence="3" type="ORF">soil367_17730</name>
</gene>
<dbReference type="Proteomes" id="UP000298049">
    <property type="component" value="Chromosome"/>
</dbReference>
<accession>A0A4P7XL18</accession>
<dbReference type="InterPro" id="IPR013424">
    <property type="entry name" value="Ice-binding_C"/>
</dbReference>